<gene>
    <name evidence="2" type="ORF">BJP34_17175</name>
</gene>
<feature type="signal peptide" evidence="1">
    <location>
        <begin position="1"/>
        <end position="23"/>
    </location>
</feature>
<dbReference type="KEGG" id="mpro:BJP34_17175"/>
<reference evidence="3" key="1">
    <citation type="submission" date="2016-10" db="EMBL/GenBank/DDBJ databases">
        <title>Comparative genomics uncovers the prolific and rare metabolic potential of the cyanobacterial genus Moorea.</title>
        <authorList>
            <person name="Leao T."/>
            <person name="Castelao G."/>
            <person name="Korobeynikov A."/>
            <person name="Monroe E.A."/>
            <person name="Podell S."/>
            <person name="Glukhov E."/>
            <person name="Allen E."/>
            <person name="Gerwick W.H."/>
            <person name="Gerwick L."/>
        </authorList>
    </citation>
    <scope>NUCLEOTIDE SEQUENCE [LARGE SCALE GENOMIC DNA]</scope>
    <source>
        <strain evidence="3">PAL-8-15-08-1</strain>
    </source>
</reference>
<evidence type="ECO:0000256" key="1">
    <source>
        <dbReference type="SAM" id="SignalP"/>
    </source>
</evidence>
<organism evidence="2 3">
    <name type="scientific">Moorena producens PAL-8-15-08-1</name>
    <dbReference type="NCBI Taxonomy" id="1458985"/>
    <lineage>
        <taxon>Bacteria</taxon>
        <taxon>Bacillati</taxon>
        <taxon>Cyanobacteriota</taxon>
        <taxon>Cyanophyceae</taxon>
        <taxon>Coleofasciculales</taxon>
        <taxon>Coleofasciculaceae</taxon>
        <taxon>Moorena</taxon>
    </lineage>
</organism>
<keyword evidence="1" id="KW-0732">Signal</keyword>
<dbReference type="AlphaFoldDB" id="A0A1D8TTH6"/>
<dbReference type="STRING" id="1458985.BJP34_17175"/>
<sequence length="180" mass="19181">MKQQSRFRHTSLLKFCTTQLAIAGLVTLGIPNGAATAGNQFALCAKDLKAANITSEIASQACSEALQPEDLSLCVLKIKVLTSLAGQKALGACTRVRRPLELASCVIDIDKQIENINANSVLDHCRRSLLPEEFSECVIGLNSANVASPDKALNTCISVNQYPSELSPTFAPPPARTSVQ</sequence>
<accession>A0A1D8TTH6</accession>
<proteinExistence type="predicted"/>
<evidence type="ECO:0000313" key="2">
    <source>
        <dbReference type="EMBL" id="AOX00948.1"/>
    </source>
</evidence>
<dbReference type="Proteomes" id="UP000177870">
    <property type="component" value="Chromosome"/>
</dbReference>
<evidence type="ECO:0000313" key="3">
    <source>
        <dbReference type="Proteomes" id="UP000177870"/>
    </source>
</evidence>
<protein>
    <submittedName>
        <fullName evidence="2">Uncharacterized protein</fullName>
    </submittedName>
</protein>
<name>A0A1D8TTH6_9CYAN</name>
<feature type="chain" id="PRO_5009438846" evidence="1">
    <location>
        <begin position="24"/>
        <end position="180"/>
    </location>
</feature>
<dbReference type="EMBL" id="CP017599">
    <property type="protein sequence ID" value="AOX00948.1"/>
    <property type="molecule type" value="Genomic_DNA"/>
</dbReference>